<dbReference type="GO" id="GO:0005576">
    <property type="term" value="C:extracellular region"/>
    <property type="evidence" value="ECO:0007669"/>
    <property type="project" value="InterPro"/>
</dbReference>
<dbReference type="Pfam" id="PF09093">
    <property type="entry name" value="Lyase_catalyt"/>
    <property type="match status" value="1"/>
</dbReference>
<keyword evidence="5 11" id="KW-0456">Lyase</keyword>
<proteinExistence type="inferred from homology"/>
<evidence type="ECO:0000259" key="10">
    <source>
        <dbReference type="Pfam" id="PF09093"/>
    </source>
</evidence>
<keyword evidence="4 7" id="KW-0106">Calcium</keyword>
<evidence type="ECO:0000256" key="3">
    <source>
        <dbReference type="ARBA" id="ARBA00011245"/>
    </source>
</evidence>
<dbReference type="PANTHER" id="PTHR37322:SF3">
    <property type="entry name" value="CHONDROITIN SULFATE ABC EXOLYASE"/>
    <property type="match status" value="1"/>
</dbReference>
<dbReference type="PANTHER" id="PTHR37322">
    <property type="match status" value="1"/>
</dbReference>
<protein>
    <submittedName>
        <fullName evidence="11">Polysaccharide lyase family 8, super-sandwich domain protein</fullName>
    </submittedName>
</protein>
<evidence type="ECO:0000256" key="2">
    <source>
        <dbReference type="ARBA" id="ARBA00006699"/>
    </source>
</evidence>
<dbReference type="SUPFAM" id="SSF48230">
    <property type="entry name" value="Chondroitin AC/alginate lyase"/>
    <property type="match status" value="1"/>
</dbReference>
<dbReference type="SUPFAM" id="SSF74650">
    <property type="entry name" value="Galactose mutarotase-like"/>
    <property type="match status" value="1"/>
</dbReference>
<dbReference type="Gene3D" id="1.50.10.100">
    <property type="entry name" value="Chondroitin AC/alginate lyase"/>
    <property type="match status" value="1"/>
</dbReference>
<dbReference type="PATRIC" id="fig|329854.7.peg.4858"/>
<evidence type="ECO:0000256" key="7">
    <source>
        <dbReference type="PIRSR" id="PIRSR034515-3"/>
    </source>
</evidence>
<feature type="active site" description="Proton acceptor" evidence="6">
    <location>
        <position position="460"/>
    </location>
</feature>
<dbReference type="SUPFAM" id="SSF49785">
    <property type="entry name" value="Galactose-binding domain-like"/>
    <property type="match status" value="1"/>
</dbReference>
<dbReference type="GO" id="GO:0030246">
    <property type="term" value="F:carbohydrate binding"/>
    <property type="evidence" value="ECO:0007669"/>
    <property type="project" value="InterPro"/>
</dbReference>
<dbReference type="InterPro" id="IPR015177">
    <property type="entry name" value="Lyase_catalyt"/>
</dbReference>
<feature type="domain" description="Polysaccharide lyase family 8 central" evidence="8">
    <location>
        <begin position="597"/>
        <end position="844"/>
    </location>
</feature>
<dbReference type="GO" id="GO:0034000">
    <property type="term" value="F:chondroitin-sulfate-ABC endolyase activity"/>
    <property type="evidence" value="ECO:0007669"/>
    <property type="project" value="InterPro"/>
</dbReference>
<feature type="binding site" evidence="7">
    <location>
        <position position="181"/>
    </location>
    <ligand>
        <name>Ca(2+)</name>
        <dbReference type="ChEBI" id="CHEBI:29108"/>
    </ligand>
</feature>
<evidence type="ECO:0000256" key="5">
    <source>
        <dbReference type="ARBA" id="ARBA00023239"/>
    </source>
</evidence>
<keyword evidence="7" id="KW-0479">Metal-binding</keyword>
<dbReference type="GO" id="GO:0006027">
    <property type="term" value="P:glycosaminoglycan catabolic process"/>
    <property type="evidence" value="ECO:0007669"/>
    <property type="project" value="InterPro"/>
</dbReference>
<evidence type="ECO:0000313" key="12">
    <source>
        <dbReference type="Proteomes" id="UP000070319"/>
    </source>
</evidence>
<dbReference type="InterPro" id="IPR015176">
    <property type="entry name" value="Lyase_N"/>
</dbReference>
<evidence type="ECO:0000256" key="4">
    <source>
        <dbReference type="ARBA" id="ARBA00022837"/>
    </source>
</evidence>
<evidence type="ECO:0000313" key="11">
    <source>
        <dbReference type="EMBL" id="KXT42201.1"/>
    </source>
</evidence>
<feature type="active site" description="Proton acceptor" evidence="6">
    <location>
        <position position="350"/>
    </location>
</feature>
<feature type="active site" description="Proton donor" evidence="6">
    <location>
        <position position="467"/>
    </location>
</feature>
<dbReference type="Gene3D" id="2.70.98.10">
    <property type="match status" value="1"/>
</dbReference>
<dbReference type="InterPro" id="IPR003159">
    <property type="entry name" value="Lyase_8_central_dom"/>
</dbReference>
<dbReference type="InterPro" id="IPR011013">
    <property type="entry name" value="Gal_mutarotase_sf_dom"/>
</dbReference>
<dbReference type="InterPro" id="IPR014718">
    <property type="entry name" value="GH-type_carb-bd"/>
</dbReference>
<evidence type="ECO:0000256" key="1">
    <source>
        <dbReference type="ARBA" id="ARBA00001913"/>
    </source>
</evidence>
<dbReference type="InterPro" id="IPR008929">
    <property type="entry name" value="Chondroitin_lyas"/>
</dbReference>
<feature type="binding site" evidence="7">
    <location>
        <position position="48"/>
    </location>
    <ligand>
        <name>Ca(2+)</name>
        <dbReference type="ChEBI" id="CHEBI:29108"/>
    </ligand>
</feature>
<dbReference type="InterPro" id="IPR024200">
    <property type="entry name" value="Chondroitinase_ABC_I"/>
</dbReference>
<dbReference type="Pfam" id="PF09092">
    <property type="entry name" value="Lyase_N"/>
    <property type="match status" value="1"/>
</dbReference>
<dbReference type="Gene3D" id="2.60.220.10">
    <property type="entry name" value="Polysaccharide lyase family 8-like, C-terminal"/>
    <property type="match status" value="1"/>
</dbReference>
<gene>
    <name evidence="11" type="ORF">HMPREF2531_04787</name>
</gene>
<dbReference type="Gene3D" id="2.60.120.430">
    <property type="entry name" value="Galactose-binding lectin"/>
    <property type="match status" value="1"/>
</dbReference>
<dbReference type="EMBL" id="LTDF01000167">
    <property type="protein sequence ID" value="KXT42201.1"/>
    <property type="molecule type" value="Genomic_DNA"/>
</dbReference>
<dbReference type="InterPro" id="IPR039174">
    <property type="entry name" value="Chondroitin_ABC_lyase"/>
</dbReference>
<dbReference type="InterPro" id="IPR011071">
    <property type="entry name" value="Lyase_8-like_C"/>
</dbReference>
<comment type="caution">
    <text evidence="11">The sequence shown here is derived from an EMBL/GenBank/DDBJ whole genome shotgun (WGS) entry which is preliminary data.</text>
</comment>
<name>A0A139KSN4_9BACE</name>
<dbReference type="SUPFAM" id="SSF49863">
    <property type="entry name" value="Hyaluronate lyase-like, C-terminal domain"/>
    <property type="match status" value="1"/>
</dbReference>
<comment type="similarity">
    <text evidence="2">Belongs to the polysaccharide lyase 8 family.</text>
</comment>
<accession>A0A139KSN4</accession>
<evidence type="ECO:0000256" key="6">
    <source>
        <dbReference type="PIRSR" id="PIRSR034515-1"/>
    </source>
</evidence>
<comment type="subunit">
    <text evidence="3">Monomer.</text>
</comment>
<dbReference type="Proteomes" id="UP000070319">
    <property type="component" value="Unassembled WGS sequence"/>
</dbReference>
<feature type="domain" description="Lyase N-terminal" evidence="9">
    <location>
        <begin position="43"/>
        <end position="201"/>
    </location>
</feature>
<dbReference type="GO" id="GO:0046872">
    <property type="term" value="F:metal ion binding"/>
    <property type="evidence" value="ECO:0007669"/>
    <property type="project" value="UniProtKB-KW"/>
</dbReference>
<evidence type="ECO:0000259" key="8">
    <source>
        <dbReference type="Pfam" id="PF02278"/>
    </source>
</evidence>
<dbReference type="PIRSF" id="PIRSF034515">
    <property type="entry name" value="Chondroitinase"/>
    <property type="match status" value="1"/>
</dbReference>
<dbReference type="GO" id="GO:0005975">
    <property type="term" value="P:carbohydrate metabolic process"/>
    <property type="evidence" value="ECO:0007669"/>
    <property type="project" value="InterPro"/>
</dbReference>
<organism evidence="11">
    <name type="scientific">Bacteroides intestinalis</name>
    <dbReference type="NCBI Taxonomy" id="329854"/>
    <lineage>
        <taxon>Bacteria</taxon>
        <taxon>Pseudomonadati</taxon>
        <taxon>Bacteroidota</taxon>
        <taxon>Bacteroidia</taxon>
        <taxon>Bacteroidales</taxon>
        <taxon>Bacteroidaceae</taxon>
        <taxon>Bacteroides</taxon>
    </lineage>
</organism>
<feature type="domain" description="Lyase catalytic" evidence="10">
    <location>
        <begin position="231"/>
        <end position="566"/>
    </location>
</feature>
<evidence type="ECO:0000259" key="9">
    <source>
        <dbReference type="Pfam" id="PF09092"/>
    </source>
</evidence>
<dbReference type="AlphaFoldDB" id="A0A139KSN4"/>
<dbReference type="InterPro" id="IPR008979">
    <property type="entry name" value="Galactose-bd-like_sf"/>
</dbReference>
<reference evidence="11 12" key="1">
    <citation type="submission" date="2016-02" db="EMBL/GenBank/DDBJ databases">
        <authorList>
            <person name="Wen L."/>
            <person name="He K."/>
            <person name="Yang H."/>
        </authorList>
    </citation>
    <scope>NUCLEOTIDE SEQUENCE [LARGE SCALE GENOMIC DNA]</scope>
    <source>
        <strain evidence="11 12">KLE1704</strain>
    </source>
</reference>
<dbReference type="GO" id="GO:0042597">
    <property type="term" value="C:periplasmic space"/>
    <property type="evidence" value="ECO:0007669"/>
    <property type="project" value="TreeGrafter"/>
</dbReference>
<dbReference type="Pfam" id="PF02278">
    <property type="entry name" value="Lyase_8"/>
    <property type="match status" value="1"/>
</dbReference>
<sequence length="989" mass="113316">MYGESDREVPLPLFKNLKTICLMTRKHLLFILALLCGQVSFAQLIGFETGIPKQFQTSDKGKITLSTQYYKEGKQSLKWDFRSGSKLNVALEQPLTLDERMENSYGITLWIYNEAPQQDSIRFEFLSPQGDVSYWFSFQLASAGWRACWIGFQHMKGDKQNKEITSYRLIAPERKGRIFLDRLTFPVKKMNDRTTPDLQMPYNNSLSYRDLWHWCRVWQWEQYEYDIPLPTTLNQAEKDELCTVEQRLTTALDIQKAPREAVSKAYNVFQKARIQRSGTGFIGAPILTPDELDRSKGEISWNDLETMLSGFAYDTYYNHSETSRKNYFTVWDFAIDQGFSFGSGMGTNHHYGYQVRKIYTTAWLMRDAIWKAPNRDNILSTLIFWSALQETRQPYQYGRDELLDSWHTLLMAKTVSALLFTDERERVRALKGLSRWVSSSLQYTPGTIGGIKVDGTTFHHGGFYPAYTTGVLATVGQFISLTNNTVYEPTEDARQVLKSAFIAMRNYSNKYEWGIGISGRHPFGGSMKADDVAAFAHLALSGDLSGEGNAFDHHLAADYLRLCEKDTPEARYFKAQGITPAPAPQGFFVYNYGAAGIFRRNDWMVTLKGYTTDVWGSEIYRKDNRYGRYQSYGSVQIMGYPSRLASGYDENGWDWNRLPGTTTIHLPFELLDSPLPGTTMAHSRENFSGSSSLENRNGMFVTKLMERELKNFTPDFVARKSVFCFGNRMICLGSGIKNSNNSYSTETTLFQSIFHKGINSIQINGDEHKEVGFYQKINCKAEQPTCIKDSYNNYYFVKDGKIKVQIAEQKSLHEKTRAVTQGTFASSWIDHGKAPNNATYEYMIWIQPTSEELKKQALQSYEVLQRNNDAHIVHDYVTGITAYALFESFESQTDKLFHSIPAETMVMYRNDKDKIILSVCDPNLNISEKTYTTKEPSRIIKKQLELKGLWKPTKNSKQTEISYKANSTSLTVYCQHGQPVEITLINLPQ</sequence>
<comment type="cofactor">
    <cofactor evidence="1">
        <name>Ca(2+)</name>
        <dbReference type="ChEBI" id="CHEBI:29108"/>
    </cofactor>
</comment>